<dbReference type="Bgee" id="ENSSSAG00000041029">
    <property type="expression patterns" value="Expressed in ovary and 9 other cell types or tissues"/>
</dbReference>
<feature type="region of interest" description="Disordered" evidence="2">
    <location>
        <begin position="1"/>
        <end position="57"/>
    </location>
</feature>
<dbReference type="GO" id="GO:0020037">
    <property type="term" value="F:heme binding"/>
    <property type="evidence" value="ECO:0007669"/>
    <property type="project" value="TreeGrafter"/>
</dbReference>
<dbReference type="Gene3D" id="3.20.80.10">
    <property type="entry name" value="Regulatory factor, effector binding domain"/>
    <property type="match status" value="1"/>
</dbReference>
<sequence>MNGGGCHMSGEGGDSRGGESGSRPTITLEDLDAFDEDDFDSDLCSSGGADGENDAMEEEGQDRLLNYWQDIGRVHHVQVPQDMAQPIQQLTSDTESTTDREKVPFTLITCKENYEKRVYNQASWACITVREDTYEQSICAGFMKLMRYICQQNTSGNYLGMTLPIVTVVRTDDSRSSLSRDVTVAYYLPSKHQDQPPTPFDPDITMETWPATVVYSRSFSGPTTETSILGEIHALGEVLDSPQLCVSESFIVAGYTSPAAAHRHNEVWFLERC</sequence>
<organism evidence="3 4">
    <name type="scientific">Salmo salar</name>
    <name type="common">Atlantic salmon</name>
    <dbReference type="NCBI Taxonomy" id="8030"/>
    <lineage>
        <taxon>Eukaryota</taxon>
        <taxon>Metazoa</taxon>
        <taxon>Chordata</taxon>
        <taxon>Craniata</taxon>
        <taxon>Vertebrata</taxon>
        <taxon>Euteleostomi</taxon>
        <taxon>Actinopterygii</taxon>
        <taxon>Neopterygii</taxon>
        <taxon>Teleostei</taxon>
        <taxon>Protacanthopterygii</taxon>
        <taxon>Salmoniformes</taxon>
        <taxon>Salmonidae</taxon>
        <taxon>Salmoninae</taxon>
        <taxon>Salmo</taxon>
    </lineage>
</organism>
<dbReference type="SUPFAM" id="SSF55136">
    <property type="entry name" value="Probable bacterial effector-binding domain"/>
    <property type="match status" value="1"/>
</dbReference>
<accession>A0A1S3SAB5</accession>
<dbReference type="OrthoDB" id="9420729at2759"/>
<proteinExistence type="inferred from homology"/>
<dbReference type="Proteomes" id="UP001652741">
    <property type="component" value="Chromosome ssa06"/>
</dbReference>
<dbReference type="PANTHER" id="PTHR11220">
    <property type="entry name" value="HEME-BINDING PROTEIN-RELATED"/>
    <property type="match status" value="1"/>
</dbReference>
<evidence type="ECO:0000256" key="1">
    <source>
        <dbReference type="ARBA" id="ARBA00009817"/>
    </source>
</evidence>
<name>A0A1S3SAB5_SALSA</name>
<gene>
    <name evidence="4" type="primary">LOC106608098</name>
</gene>
<dbReference type="InterPro" id="IPR006917">
    <property type="entry name" value="SOUL_heme-bd"/>
</dbReference>
<dbReference type="KEGG" id="sasa:106608098"/>
<dbReference type="GeneID" id="106608098"/>
<feature type="compositionally biased region" description="Gly residues" evidence="2">
    <location>
        <begin position="1"/>
        <end position="12"/>
    </location>
</feature>
<dbReference type="FunFam" id="3.20.80.10:FF:000002">
    <property type="entry name" value="Heme-binding protein 2"/>
    <property type="match status" value="1"/>
</dbReference>
<dbReference type="PaxDb" id="8030-ENSSSAP00000032952"/>
<evidence type="ECO:0000256" key="2">
    <source>
        <dbReference type="SAM" id="MobiDB-lite"/>
    </source>
</evidence>
<dbReference type="PANTHER" id="PTHR11220:SF7">
    <property type="entry name" value="SOUL PROTEIN"/>
    <property type="match status" value="1"/>
</dbReference>
<dbReference type="Pfam" id="PF04832">
    <property type="entry name" value="SOUL"/>
    <property type="match status" value="1"/>
</dbReference>
<protein>
    <submittedName>
        <fullName evidence="4">Heme-binding protein 1</fullName>
    </submittedName>
</protein>
<dbReference type="AlphaFoldDB" id="A0A1S3SAB5"/>
<feature type="compositionally biased region" description="Acidic residues" evidence="2">
    <location>
        <begin position="29"/>
        <end position="41"/>
    </location>
</feature>
<dbReference type="RefSeq" id="XP_014061286.1">
    <property type="nucleotide sequence ID" value="XM_014205811.2"/>
</dbReference>
<keyword evidence="3" id="KW-1185">Reference proteome</keyword>
<evidence type="ECO:0000313" key="4">
    <source>
        <dbReference type="RefSeq" id="XP_014061286.1"/>
    </source>
</evidence>
<dbReference type="InterPro" id="IPR011256">
    <property type="entry name" value="Reg_factor_effector_dom_sf"/>
</dbReference>
<reference evidence="4" key="1">
    <citation type="submission" date="2025-08" db="UniProtKB">
        <authorList>
            <consortium name="RefSeq"/>
        </authorList>
    </citation>
    <scope>IDENTIFICATION</scope>
</reference>
<evidence type="ECO:0000313" key="3">
    <source>
        <dbReference type="Proteomes" id="UP001652741"/>
    </source>
</evidence>
<comment type="similarity">
    <text evidence="1">Belongs to the HEBP family.</text>
</comment>